<organism evidence="2 3">
    <name type="scientific">Adiantum capillus-veneris</name>
    <name type="common">Maidenhair fern</name>
    <dbReference type="NCBI Taxonomy" id="13818"/>
    <lineage>
        <taxon>Eukaryota</taxon>
        <taxon>Viridiplantae</taxon>
        <taxon>Streptophyta</taxon>
        <taxon>Embryophyta</taxon>
        <taxon>Tracheophyta</taxon>
        <taxon>Polypodiopsida</taxon>
        <taxon>Polypodiidae</taxon>
        <taxon>Polypodiales</taxon>
        <taxon>Pteridineae</taxon>
        <taxon>Pteridaceae</taxon>
        <taxon>Vittarioideae</taxon>
        <taxon>Adiantum</taxon>
    </lineage>
</organism>
<reference evidence="2" key="1">
    <citation type="submission" date="2021-01" db="EMBL/GenBank/DDBJ databases">
        <title>Adiantum capillus-veneris genome.</title>
        <authorList>
            <person name="Fang Y."/>
            <person name="Liao Q."/>
        </authorList>
    </citation>
    <scope>NUCLEOTIDE SEQUENCE</scope>
    <source>
        <strain evidence="2">H3</strain>
        <tissue evidence="2">Leaf</tissue>
    </source>
</reference>
<keyword evidence="3" id="KW-1185">Reference proteome</keyword>
<accession>A0A9D4UAC8</accession>
<protein>
    <submittedName>
        <fullName evidence="2">Uncharacterized protein</fullName>
    </submittedName>
</protein>
<name>A0A9D4UAC8_ADICA</name>
<dbReference type="Proteomes" id="UP000886520">
    <property type="component" value="Chromosome 21"/>
</dbReference>
<sequence>MRLVEPLSKKPNKSPKKNQKGAQGSTVPSIDCDVNVIGNMLDVYKISLDDEKWILDFLHSAHVDGEKSNEVASLLFADFPTNFKVENFSENEVPPWNQFSQKLSKKVAVIASKYVADNGWYITLSSIDHFGIVSSHAIEMGFKMMHTILILIPMVMCERPLRLREWKHYC</sequence>
<dbReference type="AlphaFoldDB" id="A0A9D4UAC8"/>
<feature type="compositionally biased region" description="Basic residues" evidence="1">
    <location>
        <begin position="10"/>
        <end position="19"/>
    </location>
</feature>
<evidence type="ECO:0000256" key="1">
    <source>
        <dbReference type="SAM" id="MobiDB-lite"/>
    </source>
</evidence>
<feature type="region of interest" description="Disordered" evidence="1">
    <location>
        <begin position="1"/>
        <end position="26"/>
    </location>
</feature>
<comment type="caution">
    <text evidence="2">The sequence shown here is derived from an EMBL/GenBank/DDBJ whole genome shotgun (WGS) entry which is preliminary data.</text>
</comment>
<evidence type="ECO:0000313" key="2">
    <source>
        <dbReference type="EMBL" id="KAI5063524.1"/>
    </source>
</evidence>
<proteinExistence type="predicted"/>
<dbReference type="EMBL" id="JABFUD020000021">
    <property type="protein sequence ID" value="KAI5063524.1"/>
    <property type="molecule type" value="Genomic_DNA"/>
</dbReference>
<evidence type="ECO:0000313" key="3">
    <source>
        <dbReference type="Proteomes" id="UP000886520"/>
    </source>
</evidence>
<gene>
    <name evidence="2" type="ORF">GOP47_0022071</name>
</gene>